<keyword evidence="2" id="KW-1185">Reference proteome</keyword>
<reference evidence="1" key="1">
    <citation type="journal article" date="2023" name="Mol. Phylogenet. Evol.">
        <title>Genome-scale phylogeny and comparative genomics of the fungal order Sordariales.</title>
        <authorList>
            <person name="Hensen N."/>
            <person name="Bonometti L."/>
            <person name="Westerberg I."/>
            <person name="Brannstrom I.O."/>
            <person name="Guillou S."/>
            <person name="Cros-Aarteil S."/>
            <person name="Calhoun S."/>
            <person name="Haridas S."/>
            <person name="Kuo A."/>
            <person name="Mondo S."/>
            <person name="Pangilinan J."/>
            <person name="Riley R."/>
            <person name="LaButti K."/>
            <person name="Andreopoulos B."/>
            <person name="Lipzen A."/>
            <person name="Chen C."/>
            <person name="Yan M."/>
            <person name="Daum C."/>
            <person name="Ng V."/>
            <person name="Clum A."/>
            <person name="Steindorff A."/>
            <person name="Ohm R.A."/>
            <person name="Martin F."/>
            <person name="Silar P."/>
            <person name="Natvig D.O."/>
            <person name="Lalanne C."/>
            <person name="Gautier V."/>
            <person name="Ament-Velasquez S.L."/>
            <person name="Kruys A."/>
            <person name="Hutchinson M.I."/>
            <person name="Powell A.J."/>
            <person name="Barry K."/>
            <person name="Miller A.N."/>
            <person name="Grigoriev I.V."/>
            <person name="Debuchy R."/>
            <person name="Gladieux P."/>
            <person name="Hiltunen Thoren M."/>
            <person name="Johannesson H."/>
        </authorList>
    </citation>
    <scope>NUCLEOTIDE SEQUENCE</scope>
    <source>
        <strain evidence="1">CBS 955.72</strain>
    </source>
</reference>
<reference evidence="1" key="2">
    <citation type="submission" date="2023-06" db="EMBL/GenBank/DDBJ databases">
        <authorList>
            <consortium name="Lawrence Berkeley National Laboratory"/>
            <person name="Haridas S."/>
            <person name="Hensen N."/>
            <person name="Bonometti L."/>
            <person name="Westerberg I."/>
            <person name="Brannstrom I.O."/>
            <person name="Guillou S."/>
            <person name="Cros-Aarteil S."/>
            <person name="Calhoun S."/>
            <person name="Kuo A."/>
            <person name="Mondo S."/>
            <person name="Pangilinan J."/>
            <person name="Riley R."/>
            <person name="Labutti K."/>
            <person name="Andreopoulos B."/>
            <person name="Lipzen A."/>
            <person name="Chen C."/>
            <person name="Yanf M."/>
            <person name="Daum C."/>
            <person name="Ng V."/>
            <person name="Clum A."/>
            <person name="Steindorff A."/>
            <person name="Ohm R."/>
            <person name="Martin F."/>
            <person name="Silar P."/>
            <person name="Natvig D."/>
            <person name="Lalanne C."/>
            <person name="Gautier V."/>
            <person name="Ament-Velasquez S.L."/>
            <person name="Kruys A."/>
            <person name="Hutchinson M.I."/>
            <person name="Powell A.J."/>
            <person name="Barry K."/>
            <person name="Miller A.N."/>
            <person name="Grigoriev I.V."/>
            <person name="Debuchy R."/>
            <person name="Gladieux P."/>
            <person name="Thoren M.H."/>
            <person name="Johannesson H."/>
        </authorList>
    </citation>
    <scope>NUCLEOTIDE SEQUENCE</scope>
    <source>
        <strain evidence="1">CBS 955.72</strain>
    </source>
</reference>
<protein>
    <submittedName>
        <fullName evidence="1">Uncharacterized protein</fullName>
    </submittedName>
</protein>
<sequence>MTHLFGNLTCLELYIFHRDTNTSDDEDLDTYESFAYKSLFRNRTDPGPPLRQLLANMPHLKTLAIGSSHYVDDEDGIRYPASLQDVIRSGQTWRNLKRLRLEAIETDRGELVEFLARHQRSLVELTLKDMHLIHTSWLKHQACRGALSHVFGYDRMSAEHSERRVPL</sequence>
<proteinExistence type="predicted"/>
<organism evidence="1 2">
    <name type="scientific">Lasiosphaeria hispida</name>
    <dbReference type="NCBI Taxonomy" id="260671"/>
    <lineage>
        <taxon>Eukaryota</taxon>
        <taxon>Fungi</taxon>
        <taxon>Dikarya</taxon>
        <taxon>Ascomycota</taxon>
        <taxon>Pezizomycotina</taxon>
        <taxon>Sordariomycetes</taxon>
        <taxon>Sordariomycetidae</taxon>
        <taxon>Sordariales</taxon>
        <taxon>Lasiosphaeriaceae</taxon>
        <taxon>Lasiosphaeria</taxon>
    </lineage>
</organism>
<dbReference type="Proteomes" id="UP001275084">
    <property type="component" value="Unassembled WGS sequence"/>
</dbReference>
<evidence type="ECO:0000313" key="1">
    <source>
        <dbReference type="EMBL" id="KAK3345945.1"/>
    </source>
</evidence>
<accession>A0AAJ0HAW9</accession>
<evidence type="ECO:0000313" key="2">
    <source>
        <dbReference type="Proteomes" id="UP001275084"/>
    </source>
</evidence>
<dbReference type="EMBL" id="JAUIQD010000006">
    <property type="protein sequence ID" value="KAK3345945.1"/>
    <property type="molecule type" value="Genomic_DNA"/>
</dbReference>
<dbReference type="Gene3D" id="3.80.10.10">
    <property type="entry name" value="Ribonuclease Inhibitor"/>
    <property type="match status" value="1"/>
</dbReference>
<dbReference type="AlphaFoldDB" id="A0AAJ0HAW9"/>
<gene>
    <name evidence="1" type="ORF">B0T25DRAFT_611992</name>
</gene>
<dbReference type="InterPro" id="IPR032675">
    <property type="entry name" value="LRR_dom_sf"/>
</dbReference>
<comment type="caution">
    <text evidence="1">The sequence shown here is derived from an EMBL/GenBank/DDBJ whole genome shotgun (WGS) entry which is preliminary data.</text>
</comment>
<name>A0AAJ0HAW9_9PEZI</name>